<feature type="region of interest" description="Disordered" evidence="7">
    <location>
        <begin position="594"/>
        <end position="613"/>
    </location>
</feature>
<name>A0ABP0U7K4_9BRYO</name>
<feature type="region of interest" description="Disordered" evidence="7">
    <location>
        <begin position="246"/>
        <end position="284"/>
    </location>
</feature>
<feature type="compositionally biased region" description="Basic and acidic residues" evidence="7">
    <location>
        <begin position="248"/>
        <end position="257"/>
    </location>
</feature>
<feature type="compositionally biased region" description="Basic and acidic residues" evidence="7">
    <location>
        <begin position="596"/>
        <end position="613"/>
    </location>
</feature>
<accession>A0ABP0U7K4</accession>
<organism evidence="8 9">
    <name type="scientific">Sphagnum troendelagicum</name>
    <dbReference type="NCBI Taxonomy" id="128251"/>
    <lineage>
        <taxon>Eukaryota</taxon>
        <taxon>Viridiplantae</taxon>
        <taxon>Streptophyta</taxon>
        <taxon>Embryophyta</taxon>
        <taxon>Bryophyta</taxon>
        <taxon>Sphagnophytina</taxon>
        <taxon>Sphagnopsida</taxon>
        <taxon>Sphagnales</taxon>
        <taxon>Sphagnaceae</taxon>
        <taxon>Sphagnum</taxon>
    </lineage>
</organism>
<keyword evidence="3" id="KW-0677">Repeat</keyword>
<dbReference type="PANTHER" id="PTHR17204:SF5">
    <property type="entry name" value="PRE-MRNA-PROCESSING FACTOR 39"/>
    <property type="match status" value="1"/>
</dbReference>
<dbReference type="EMBL" id="OZ019894">
    <property type="protein sequence ID" value="CAK9214527.1"/>
    <property type="molecule type" value="Genomic_DNA"/>
</dbReference>
<evidence type="ECO:0000256" key="7">
    <source>
        <dbReference type="SAM" id="MobiDB-lite"/>
    </source>
</evidence>
<dbReference type="PANTHER" id="PTHR17204">
    <property type="entry name" value="PRE-MRNA PROCESSING PROTEIN PRP39-RELATED"/>
    <property type="match status" value="1"/>
</dbReference>
<evidence type="ECO:0000256" key="3">
    <source>
        <dbReference type="ARBA" id="ARBA00022737"/>
    </source>
</evidence>
<dbReference type="Pfam" id="PF23241">
    <property type="entry name" value="HAT_PRP39_C"/>
    <property type="match status" value="1"/>
</dbReference>
<feature type="compositionally biased region" description="Low complexity" evidence="7">
    <location>
        <begin position="258"/>
        <end position="267"/>
    </location>
</feature>
<dbReference type="InterPro" id="IPR011990">
    <property type="entry name" value="TPR-like_helical_dom_sf"/>
</dbReference>
<dbReference type="InterPro" id="IPR003107">
    <property type="entry name" value="HAT"/>
</dbReference>
<evidence type="ECO:0000256" key="2">
    <source>
        <dbReference type="ARBA" id="ARBA00022664"/>
    </source>
</evidence>
<dbReference type="InterPro" id="IPR059164">
    <property type="entry name" value="HAT_PRP39_C"/>
</dbReference>
<dbReference type="Proteomes" id="UP001497512">
    <property type="component" value="Chromosome 2"/>
</dbReference>
<evidence type="ECO:0000256" key="6">
    <source>
        <dbReference type="ARBA" id="ARBA00038019"/>
    </source>
</evidence>
<feature type="compositionally biased region" description="Low complexity" evidence="7">
    <location>
        <begin position="647"/>
        <end position="663"/>
    </location>
</feature>
<feature type="compositionally biased region" description="Pro residues" evidence="7">
    <location>
        <begin position="664"/>
        <end position="675"/>
    </location>
</feature>
<feature type="compositionally biased region" description="Low complexity" evidence="7">
    <location>
        <begin position="676"/>
        <end position="687"/>
    </location>
</feature>
<gene>
    <name evidence="8" type="ORF">CSSPTR1EN2_LOCUS12276</name>
</gene>
<dbReference type="SUPFAM" id="SSF48452">
    <property type="entry name" value="TPR-like"/>
    <property type="match status" value="1"/>
</dbReference>
<reference evidence="8" key="1">
    <citation type="submission" date="2024-02" db="EMBL/GenBank/DDBJ databases">
        <authorList>
            <consortium name="ELIXIR-Norway"/>
            <consortium name="Elixir Norway"/>
        </authorList>
    </citation>
    <scope>NUCLEOTIDE SEQUENCE</scope>
</reference>
<feature type="compositionally biased region" description="Gly residues" evidence="7">
    <location>
        <begin position="688"/>
        <end position="697"/>
    </location>
</feature>
<protein>
    <recommendedName>
        <fullName evidence="10">Pre-mRNA-processing factor 39</fullName>
    </recommendedName>
</protein>
<feature type="region of interest" description="Disordered" evidence="7">
    <location>
        <begin position="647"/>
        <end position="756"/>
    </location>
</feature>
<keyword evidence="2" id="KW-0507">mRNA processing</keyword>
<keyword evidence="9" id="KW-1185">Reference proteome</keyword>
<dbReference type="Gene3D" id="1.25.40.10">
    <property type="entry name" value="Tetratricopeptide repeat domain"/>
    <property type="match status" value="2"/>
</dbReference>
<evidence type="ECO:0000256" key="4">
    <source>
        <dbReference type="ARBA" id="ARBA00023187"/>
    </source>
</evidence>
<evidence type="ECO:0000256" key="5">
    <source>
        <dbReference type="ARBA" id="ARBA00023242"/>
    </source>
</evidence>
<dbReference type="Pfam" id="PF23240">
    <property type="entry name" value="HAT_PRP39_N"/>
    <property type="match status" value="1"/>
</dbReference>
<evidence type="ECO:0000313" key="8">
    <source>
        <dbReference type="EMBL" id="CAK9214527.1"/>
    </source>
</evidence>
<dbReference type="SMART" id="SM00386">
    <property type="entry name" value="HAT"/>
    <property type="match status" value="6"/>
</dbReference>
<comment type="subcellular location">
    <subcellularLocation>
        <location evidence="1">Nucleus</location>
    </subcellularLocation>
</comment>
<evidence type="ECO:0000313" key="9">
    <source>
        <dbReference type="Proteomes" id="UP001497512"/>
    </source>
</evidence>
<feature type="compositionally biased region" description="Low complexity" evidence="7">
    <location>
        <begin position="711"/>
        <end position="734"/>
    </location>
</feature>
<sequence>MGDQEFVDVLSVPAVVDSAMTDPVVVTVEETYKVAVAAAEHEDVGNENGNGDSSVAVVDEQVAVEEIPVPTTEEDRLWAIVKENAADFNAWTALIQETEKLDNILKIQAAYDTFLAEFPLCYGYWKKYADHEARLGTPEKIVEVYERAVKAVTYSVDIWMHFCTYAMEKFDDPEKTRRLFERGLTFVGTDYLSHLLWDKYIDFEYSQQEWSRLSQIYTRILQIPLNQLDRYYHSFKQIANSRPLSELRSPEEAKAAAEEAVPVAEDATLADDTDEPPKPEKVGGLTEAEELEKYLAIREALYRKAKEWDSRIRDFETAIRRPYFHVKPLDDMQLGNWHRYLDFIEKEGDLDRTVKLYERCLIACANYPEYWIRYVQRMEVEGNLDLANNALTRATTVFVKRRPEVHLFAARFREQEGDVKGARSAYEVLSSELAPGLLGATVKHANFEHRQGNIEAACSAYEAALQLEKAKEESRAFPILSIQYARFLDQVVGNTERAQEVYTAALEFLPTSKVLWEAAIYFETLHKPGEKQVQFVDALVEQATAPTRPDGSPGLSASDREEISTIFLEFVDLFGDVQAIKKAEARHRQFFPSRRATVESKKRPSPESALTDRAKVHKPYVAVAAGPALAGPPVYANGQAQWGAASYGQQTGYAQQQQPQTWQQPPPQQPAPPVQPQQWNQGYAPHQGGYGGYGGYAAYGPPQQQAPPPQQQAAYGGYGQGYPPQAYPQTAAGYGQEAAYRPPLPSTATPQPQAQAAQAQAAYYGSYY</sequence>
<comment type="similarity">
    <text evidence="6">Belongs to the PRP39 family.</text>
</comment>
<feature type="compositionally biased region" description="Low complexity" evidence="7">
    <location>
        <begin position="747"/>
        <end position="756"/>
    </location>
</feature>
<evidence type="ECO:0000256" key="1">
    <source>
        <dbReference type="ARBA" id="ARBA00004123"/>
    </source>
</evidence>
<keyword evidence="4" id="KW-0508">mRNA splicing</keyword>
<proteinExistence type="inferred from homology"/>
<evidence type="ECO:0008006" key="10">
    <source>
        <dbReference type="Google" id="ProtNLM"/>
    </source>
</evidence>
<keyword evidence="5" id="KW-0539">Nucleus</keyword>